<comment type="similarity">
    <text evidence="1">Belongs to the NmrA-type oxidoreductase family.</text>
</comment>
<proteinExistence type="inferred from homology"/>
<evidence type="ECO:0000313" key="4">
    <source>
        <dbReference type="EMBL" id="KAK1764208.1"/>
    </source>
</evidence>
<keyword evidence="2" id="KW-0521">NADP</keyword>
<dbReference type="InterPro" id="IPR036291">
    <property type="entry name" value="NAD(P)-bd_dom_sf"/>
</dbReference>
<accession>A0AAJ0BVK1</accession>
<reference evidence="4" key="1">
    <citation type="submission" date="2023-06" db="EMBL/GenBank/DDBJ databases">
        <title>Genome-scale phylogeny and comparative genomics of the fungal order Sordariales.</title>
        <authorList>
            <consortium name="Lawrence Berkeley National Laboratory"/>
            <person name="Hensen N."/>
            <person name="Bonometti L."/>
            <person name="Westerberg I."/>
            <person name="Brannstrom I.O."/>
            <person name="Guillou S."/>
            <person name="Cros-Aarteil S."/>
            <person name="Calhoun S."/>
            <person name="Haridas S."/>
            <person name="Kuo A."/>
            <person name="Mondo S."/>
            <person name="Pangilinan J."/>
            <person name="Riley R."/>
            <person name="Labutti K."/>
            <person name="Andreopoulos B."/>
            <person name="Lipzen A."/>
            <person name="Chen C."/>
            <person name="Yanf M."/>
            <person name="Daum C."/>
            <person name="Ng V."/>
            <person name="Clum A."/>
            <person name="Steindorff A."/>
            <person name="Ohm R."/>
            <person name="Martin F."/>
            <person name="Silar P."/>
            <person name="Natvig D."/>
            <person name="Lalanne C."/>
            <person name="Gautier V."/>
            <person name="Ament-Velasquez S.L."/>
            <person name="Kruys A."/>
            <person name="Hutchinson M.I."/>
            <person name="Powell A.J."/>
            <person name="Barry K."/>
            <person name="Miller A.N."/>
            <person name="Grigoriev I.V."/>
            <person name="Debuchy R."/>
            <person name="Gladieux P."/>
            <person name="Thoren M.H."/>
            <person name="Johannesson H."/>
        </authorList>
    </citation>
    <scope>NUCLEOTIDE SEQUENCE</scope>
    <source>
        <strain evidence="4">8032-3</strain>
    </source>
</reference>
<protein>
    <recommendedName>
        <fullName evidence="3">NmrA-like domain-containing protein</fullName>
    </recommendedName>
</protein>
<sequence>MRVVVFGASGVQGAAQVAAVARAGHHPVAVSRSPKPLQIDGQTVETAAADFTDQAALDSAVRGADIVFLNLPSTSFQEAEPVIAAAKAVGEAVMRAPSVQLVVFNTSMPVPPSSHGIEAQEHRREIRDLLRARGIPLVSIQPVVFLDNLLEGWALPPILDTSTVVYCHAETLDVSWICHDDLARLMVAAMERGPGIVAGRDFAVGGPETVRLAQLTERLARGWGRPLDHESQSVDEFCDRISEAMGARSGLDAAVVVDQMRRAYTWYNEAPERPFRVDMGPVLEELPAALTTIEEWARRHPLPDRG</sequence>
<evidence type="ECO:0000313" key="5">
    <source>
        <dbReference type="Proteomes" id="UP001244011"/>
    </source>
</evidence>
<dbReference type="InterPro" id="IPR008030">
    <property type="entry name" value="NmrA-like"/>
</dbReference>
<comment type="caution">
    <text evidence="4">The sequence shown here is derived from an EMBL/GenBank/DDBJ whole genome shotgun (WGS) entry which is preliminary data.</text>
</comment>
<organism evidence="4 5">
    <name type="scientific">Phialemonium atrogriseum</name>
    <dbReference type="NCBI Taxonomy" id="1093897"/>
    <lineage>
        <taxon>Eukaryota</taxon>
        <taxon>Fungi</taxon>
        <taxon>Dikarya</taxon>
        <taxon>Ascomycota</taxon>
        <taxon>Pezizomycotina</taxon>
        <taxon>Sordariomycetes</taxon>
        <taxon>Sordariomycetidae</taxon>
        <taxon>Cephalothecales</taxon>
        <taxon>Cephalothecaceae</taxon>
        <taxon>Phialemonium</taxon>
    </lineage>
</organism>
<name>A0AAJ0BVK1_9PEZI</name>
<dbReference type="AlphaFoldDB" id="A0AAJ0BVK1"/>
<keyword evidence="5" id="KW-1185">Reference proteome</keyword>
<feature type="domain" description="NmrA-like" evidence="3">
    <location>
        <begin position="2"/>
        <end position="297"/>
    </location>
</feature>
<dbReference type="Proteomes" id="UP001244011">
    <property type="component" value="Unassembled WGS sequence"/>
</dbReference>
<evidence type="ECO:0000256" key="1">
    <source>
        <dbReference type="ARBA" id="ARBA00006328"/>
    </source>
</evidence>
<dbReference type="Pfam" id="PF05368">
    <property type="entry name" value="NmrA"/>
    <property type="match status" value="1"/>
</dbReference>
<dbReference type="EMBL" id="MU839021">
    <property type="protein sequence ID" value="KAK1764208.1"/>
    <property type="molecule type" value="Genomic_DNA"/>
</dbReference>
<evidence type="ECO:0000259" key="3">
    <source>
        <dbReference type="Pfam" id="PF05368"/>
    </source>
</evidence>
<dbReference type="InterPro" id="IPR051164">
    <property type="entry name" value="NmrA-like_oxidored"/>
</dbReference>
<dbReference type="RefSeq" id="XP_060280421.1">
    <property type="nucleotide sequence ID" value="XM_060430171.1"/>
</dbReference>
<dbReference type="Gene3D" id="3.40.50.720">
    <property type="entry name" value="NAD(P)-binding Rossmann-like Domain"/>
    <property type="match status" value="1"/>
</dbReference>
<dbReference type="PANTHER" id="PTHR42748">
    <property type="entry name" value="NITROGEN METABOLITE REPRESSION PROTEIN NMRA FAMILY MEMBER"/>
    <property type="match status" value="1"/>
</dbReference>
<dbReference type="SUPFAM" id="SSF51735">
    <property type="entry name" value="NAD(P)-binding Rossmann-fold domains"/>
    <property type="match status" value="1"/>
</dbReference>
<evidence type="ECO:0000256" key="2">
    <source>
        <dbReference type="ARBA" id="ARBA00022857"/>
    </source>
</evidence>
<gene>
    <name evidence="4" type="ORF">QBC33DRAFT_561952</name>
</gene>
<dbReference type="PANTHER" id="PTHR42748:SF7">
    <property type="entry name" value="NMRA LIKE REDOX SENSOR 1-RELATED"/>
    <property type="match status" value="1"/>
</dbReference>
<dbReference type="GeneID" id="85313358"/>